<evidence type="ECO:0000313" key="2">
    <source>
        <dbReference type="Proteomes" id="UP000078292"/>
    </source>
</evidence>
<evidence type="ECO:0000313" key="1">
    <source>
        <dbReference type="EMBL" id="OAV61845.1"/>
    </source>
</evidence>
<accession>A0A1B7M0V9</accession>
<dbReference type="EMBL" id="LXEY01000015">
    <property type="protein sequence ID" value="OAV61845.1"/>
    <property type="molecule type" value="Genomic_DNA"/>
</dbReference>
<reference evidence="1 2" key="1">
    <citation type="submission" date="2016-04" db="EMBL/GenBank/DDBJ databases">
        <title>First whole genome shotgun sequence of the bacterium Enteractinococcus sp. strain UASWS1574.</title>
        <authorList>
            <person name="Crovadore J."/>
            <person name="Chablais R."/>
            <person name="Lefort F."/>
        </authorList>
    </citation>
    <scope>NUCLEOTIDE SEQUENCE [LARGE SCALE GENOMIC DNA]</scope>
    <source>
        <strain evidence="1 2">UASWS1574</strain>
    </source>
</reference>
<evidence type="ECO:0008006" key="3">
    <source>
        <dbReference type="Google" id="ProtNLM"/>
    </source>
</evidence>
<keyword evidence="2" id="KW-1185">Reference proteome</keyword>
<dbReference type="STRING" id="1837282.A6F49_08140"/>
<dbReference type="Proteomes" id="UP000078292">
    <property type="component" value="Unassembled WGS sequence"/>
</dbReference>
<proteinExistence type="predicted"/>
<dbReference type="RefSeq" id="WP_052504756.1">
    <property type="nucleotide sequence ID" value="NZ_LXEY01000015.1"/>
</dbReference>
<protein>
    <recommendedName>
        <fullName evidence="3">Prevent-host-death protein</fullName>
    </recommendedName>
</protein>
<name>A0A1B7M0V9_9MICC</name>
<organism evidence="1 2">
    <name type="scientific">Enteractinococcus helveticum</name>
    <dbReference type="NCBI Taxonomy" id="1837282"/>
    <lineage>
        <taxon>Bacteria</taxon>
        <taxon>Bacillati</taxon>
        <taxon>Actinomycetota</taxon>
        <taxon>Actinomycetes</taxon>
        <taxon>Micrococcales</taxon>
        <taxon>Micrococcaceae</taxon>
    </lineage>
</organism>
<comment type="caution">
    <text evidence="1">The sequence shown here is derived from an EMBL/GenBank/DDBJ whole genome shotgun (WGS) entry which is preliminary data.</text>
</comment>
<sequence length="107" mass="11679">MSEHEDHARGELLRLASKLISIPNVQDDDRGGSMSEQFPWMLALSPADQRTCSREVLHAARASLSTGQAHIALSTLTSWQETANAIAAGLGDEPVDWIDDSQLVERP</sequence>
<gene>
    <name evidence="1" type="ORF">A6F49_08140</name>
</gene>
<dbReference type="AlphaFoldDB" id="A0A1B7M0V9"/>
<dbReference type="OrthoDB" id="3378334at2"/>